<evidence type="ECO:0000256" key="2">
    <source>
        <dbReference type="ARBA" id="ARBA00004613"/>
    </source>
</evidence>
<dbReference type="AlphaFoldDB" id="Q4SZW1"/>
<dbReference type="PROSITE" id="PS51144">
    <property type="entry name" value="ALPHA_CA_2"/>
    <property type="match status" value="1"/>
</dbReference>
<feature type="domain" description="Alpha-carbonic anhydrase" evidence="18">
    <location>
        <begin position="24"/>
        <end position="281"/>
    </location>
</feature>
<dbReference type="InterPro" id="IPR036398">
    <property type="entry name" value="CA_dom_sf"/>
</dbReference>
<evidence type="ECO:0000256" key="8">
    <source>
        <dbReference type="ARBA" id="ARBA00022833"/>
    </source>
</evidence>
<dbReference type="EMBL" id="CAAE01011462">
    <property type="protein sequence ID" value="CAF93821.1"/>
    <property type="molecule type" value="Genomic_DNA"/>
</dbReference>
<evidence type="ECO:0000256" key="7">
    <source>
        <dbReference type="ARBA" id="ARBA00022723"/>
    </source>
</evidence>
<protein>
    <recommendedName>
        <fullName evidence="5">Carbonic anhydrase 6</fullName>
        <ecNumber evidence="4">4.2.1.1</ecNumber>
    </recommendedName>
    <alternativeName>
        <fullName evidence="13">Carbonate dehydratase VI</fullName>
    </alternativeName>
    <alternativeName>
        <fullName evidence="14">Carbonic anhydrase VI</fullName>
    </alternativeName>
</protein>
<dbReference type="Pfam" id="PF00354">
    <property type="entry name" value="Pentaxin"/>
    <property type="match status" value="1"/>
</dbReference>
<keyword evidence="10" id="KW-0325">Glycoprotein</keyword>
<dbReference type="InterPro" id="IPR001759">
    <property type="entry name" value="PTX_dom"/>
</dbReference>
<name>Q4SZW1_TETNG</name>
<evidence type="ECO:0000256" key="15">
    <source>
        <dbReference type="ARBA" id="ARBA00048348"/>
    </source>
</evidence>
<evidence type="ECO:0000256" key="1">
    <source>
        <dbReference type="ARBA" id="ARBA00001947"/>
    </source>
</evidence>
<evidence type="ECO:0000259" key="18">
    <source>
        <dbReference type="PROSITE" id="PS51144"/>
    </source>
</evidence>
<dbReference type="KEGG" id="tng:GSTEN00009645G001"/>
<keyword evidence="11" id="KW-0456">Lyase</keyword>
<dbReference type="SMART" id="SM00159">
    <property type="entry name" value="PTX"/>
    <property type="match status" value="1"/>
</dbReference>
<evidence type="ECO:0000256" key="3">
    <source>
        <dbReference type="ARBA" id="ARBA00010718"/>
    </source>
</evidence>
<dbReference type="InterPro" id="IPR001148">
    <property type="entry name" value="CA_dom"/>
</dbReference>
<evidence type="ECO:0000256" key="10">
    <source>
        <dbReference type="ARBA" id="ARBA00023180"/>
    </source>
</evidence>
<dbReference type="SUPFAM" id="SSF49899">
    <property type="entry name" value="Concanavalin A-like lectins/glucanases"/>
    <property type="match status" value="1"/>
</dbReference>
<keyword evidence="9" id="KW-1015">Disulfide bond</keyword>
<evidence type="ECO:0000256" key="5">
    <source>
        <dbReference type="ARBA" id="ARBA00014200"/>
    </source>
</evidence>
<gene>
    <name evidence="20" type="ORF">GSTENG00009645001</name>
</gene>
<dbReference type="PANTHER" id="PTHR18952:SF110">
    <property type="entry name" value="CARBONIC ANHYDRASE 6"/>
    <property type="match status" value="1"/>
</dbReference>
<dbReference type="GO" id="GO:0008270">
    <property type="term" value="F:zinc ion binding"/>
    <property type="evidence" value="ECO:0007669"/>
    <property type="project" value="InterPro"/>
</dbReference>
<evidence type="ECO:0000256" key="11">
    <source>
        <dbReference type="ARBA" id="ARBA00023239"/>
    </source>
</evidence>
<dbReference type="GO" id="GO:0004089">
    <property type="term" value="F:carbonate dehydratase activity"/>
    <property type="evidence" value="ECO:0007669"/>
    <property type="project" value="UniProtKB-EC"/>
</dbReference>
<feature type="signal peptide" evidence="17">
    <location>
        <begin position="1"/>
        <end position="17"/>
    </location>
</feature>
<dbReference type="CDD" id="cd03125">
    <property type="entry name" value="alpha_CA_VI"/>
    <property type="match status" value="1"/>
</dbReference>
<comment type="function">
    <text evidence="12">Reversible hydration of carbon dioxide. Its role in saliva is unknown.</text>
</comment>
<dbReference type="InterPro" id="IPR023561">
    <property type="entry name" value="Carbonic_anhydrase_a-class"/>
</dbReference>
<dbReference type="PANTHER" id="PTHR18952">
    <property type="entry name" value="CARBONIC ANHYDRASE"/>
    <property type="match status" value="1"/>
</dbReference>
<evidence type="ECO:0000256" key="17">
    <source>
        <dbReference type="SAM" id="SignalP"/>
    </source>
</evidence>
<comment type="caution">
    <text evidence="20">The sequence shown here is derived from an EMBL/GenBank/DDBJ whole genome shotgun (WGS) entry which is preliminary data.</text>
</comment>
<evidence type="ECO:0000256" key="13">
    <source>
        <dbReference type="ARBA" id="ARBA00031549"/>
    </source>
</evidence>
<sequence length="526" mass="59111">MELILVFVSALVCVVNAGVHLDGIHWTYKEGALDQMHWPTKYPACGGKKQSPIDIQQRNVRFNPDMLQLELSGYDAQQGTFLMTNNGHTVQIDLPPTMVITEGLPGKYTAVQMHLHWGGWDLEASGAEHTIDGVRYMAELHVVHYNSDKYKSFIEARDKPDGLAVLAFFYDDGHFENTYYSDFIANLGKIKYAGQSMYISSLDVRSMLPENLNHFFRYQGSLTTPPCYESILWTVFDTPITLSHNQIRKLESTLMDLDNKTLWNDYRIAQPLNDRVVESSFLPRLGKGTFCRQDEIESKLLKIEGLITSLGKQLYAERTGLFPLVLNFQHSNDITYALAHVSHPDMNAFTVCLHVLPQDQGSQTVLSYTSSEHENEVAISISADGDSREVGLWIGNEFVNLPHSFKAHVWTNYCVTWSSQTGGAELWINGMVGEQRHLKRGYSVSLSGVFILGRDQDGLLGISNSNAFVGKMTDVNVWDYILSTADIRDQMSCERNSTVVGNVLSWGTTRLGLYGGVELDGQYRCS</sequence>
<keyword evidence="7" id="KW-0479">Metal-binding</keyword>
<dbReference type="FunFam" id="3.10.200.10:FF:000003">
    <property type="entry name" value="Carbonic anhydrase 12"/>
    <property type="match status" value="1"/>
</dbReference>
<evidence type="ECO:0000256" key="9">
    <source>
        <dbReference type="ARBA" id="ARBA00023157"/>
    </source>
</evidence>
<dbReference type="SMART" id="SM01057">
    <property type="entry name" value="Carb_anhydrase"/>
    <property type="match status" value="1"/>
</dbReference>
<evidence type="ECO:0000313" key="20">
    <source>
        <dbReference type="EMBL" id="CAF93821.1"/>
    </source>
</evidence>
<dbReference type="Pfam" id="PF00194">
    <property type="entry name" value="Carb_anhydrase"/>
    <property type="match status" value="1"/>
</dbReference>
<evidence type="ECO:0000256" key="12">
    <source>
        <dbReference type="ARBA" id="ARBA00025355"/>
    </source>
</evidence>
<evidence type="ECO:0000256" key="6">
    <source>
        <dbReference type="ARBA" id="ARBA00022525"/>
    </source>
</evidence>
<feature type="domain" description="Pentraxin (PTX)" evidence="19">
    <location>
        <begin position="320"/>
        <end position="525"/>
    </location>
</feature>
<dbReference type="PROSITE" id="PS51828">
    <property type="entry name" value="PTX_2"/>
    <property type="match status" value="1"/>
</dbReference>
<accession>Q4SZW1</accession>
<dbReference type="InterPro" id="IPR013320">
    <property type="entry name" value="ConA-like_dom_sf"/>
</dbReference>
<reference evidence="20" key="1">
    <citation type="journal article" date="2004" name="Nature">
        <title>Genome duplication in the teleost fish Tetraodon nigroviridis reveals the early vertebrate proto-karyotype.</title>
        <authorList>
            <person name="Jaillon O."/>
            <person name="Aury J.-M."/>
            <person name="Brunet F."/>
            <person name="Petit J.-L."/>
            <person name="Stange-Thomann N."/>
            <person name="Mauceli E."/>
            <person name="Bouneau L."/>
            <person name="Fischer C."/>
            <person name="Ozouf-Costaz C."/>
            <person name="Bernot A."/>
            <person name="Nicaud S."/>
            <person name="Jaffe D."/>
            <person name="Fisher S."/>
            <person name="Lutfalla G."/>
            <person name="Dossat C."/>
            <person name="Segurens B."/>
            <person name="Dasilva C."/>
            <person name="Salanoubat M."/>
            <person name="Levy M."/>
            <person name="Boudet N."/>
            <person name="Castellano S."/>
            <person name="Anthouard V."/>
            <person name="Jubin C."/>
            <person name="Castelli V."/>
            <person name="Katinka M."/>
            <person name="Vacherie B."/>
            <person name="Biemont C."/>
            <person name="Skalli Z."/>
            <person name="Cattolico L."/>
            <person name="Poulain J."/>
            <person name="De Berardinis V."/>
            <person name="Cruaud C."/>
            <person name="Duprat S."/>
            <person name="Brottier P."/>
            <person name="Coutanceau J.-P."/>
            <person name="Gouzy J."/>
            <person name="Parra G."/>
            <person name="Lardier G."/>
            <person name="Chapple C."/>
            <person name="McKernan K.J."/>
            <person name="McEwan P."/>
            <person name="Bosak S."/>
            <person name="Kellis M."/>
            <person name="Volff J.-N."/>
            <person name="Guigo R."/>
            <person name="Zody M.C."/>
            <person name="Mesirov J."/>
            <person name="Lindblad-Toh K."/>
            <person name="Birren B."/>
            <person name="Nusbaum C."/>
            <person name="Kahn D."/>
            <person name="Robinson-Rechavi M."/>
            <person name="Laudet V."/>
            <person name="Schachter V."/>
            <person name="Quetier F."/>
            <person name="Saurin W."/>
            <person name="Scarpelli C."/>
            <person name="Wincker P."/>
            <person name="Lander E.S."/>
            <person name="Weissenbach J."/>
            <person name="Roest Crollius H."/>
        </authorList>
    </citation>
    <scope>NUCLEOTIDE SEQUENCE [LARGE SCALE GENOMIC DNA]</scope>
</reference>
<keyword evidence="6" id="KW-0964">Secreted</keyword>
<dbReference type="GO" id="GO:0005615">
    <property type="term" value="C:extracellular space"/>
    <property type="evidence" value="ECO:0007669"/>
    <property type="project" value="TreeGrafter"/>
</dbReference>
<dbReference type="SUPFAM" id="SSF51069">
    <property type="entry name" value="Carbonic anhydrase"/>
    <property type="match status" value="1"/>
</dbReference>
<reference evidence="20" key="2">
    <citation type="submission" date="2004-02" db="EMBL/GenBank/DDBJ databases">
        <authorList>
            <consortium name="Genoscope"/>
            <consortium name="Whitehead Institute Centre for Genome Research"/>
        </authorList>
    </citation>
    <scope>NUCLEOTIDE SEQUENCE</scope>
</reference>
<comment type="subcellular location">
    <subcellularLocation>
        <location evidence="2">Secreted</location>
    </subcellularLocation>
</comment>
<evidence type="ECO:0000259" key="19">
    <source>
        <dbReference type="PROSITE" id="PS51828"/>
    </source>
</evidence>
<organism evidence="20">
    <name type="scientific">Tetraodon nigroviridis</name>
    <name type="common">Spotted green pufferfish</name>
    <name type="synonym">Chelonodon nigroviridis</name>
    <dbReference type="NCBI Taxonomy" id="99883"/>
    <lineage>
        <taxon>Eukaryota</taxon>
        <taxon>Metazoa</taxon>
        <taxon>Chordata</taxon>
        <taxon>Craniata</taxon>
        <taxon>Vertebrata</taxon>
        <taxon>Euteleostomi</taxon>
        <taxon>Actinopterygii</taxon>
        <taxon>Neopterygii</taxon>
        <taxon>Teleostei</taxon>
        <taxon>Neoteleostei</taxon>
        <taxon>Acanthomorphata</taxon>
        <taxon>Eupercaria</taxon>
        <taxon>Tetraodontiformes</taxon>
        <taxon>Tetradontoidea</taxon>
        <taxon>Tetraodontidae</taxon>
        <taxon>Tetraodon</taxon>
    </lineage>
</organism>
<evidence type="ECO:0000256" key="14">
    <source>
        <dbReference type="ARBA" id="ARBA00032196"/>
    </source>
</evidence>
<comment type="similarity">
    <text evidence="3">Belongs to the alpha-carbonic anhydrase family.</text>
</comment>
<comment type="cofactor">
    <cofactor evidence="1">
        <name>Zn(2+)</name>
        <dbReference type="ChEBI" id="CHEBI:29105"/>
    </cofactor>
</comment>
<evidence type="ECO:0000256" key="16">
    <source>
        <dbReference type="PROSITE-ProRule" id="PRU01172"/>
    </source>
</evidence>
<dbReference type="OrthoDB" id="429145at2759"/>
<dbReference type="PRINTS" id="PR00895">
    <property type="entry name" value="PENTAXIN"/>
</dbReference>
<evidence type="ECO:0000256" key="4">
    <source>
        <dbReference type="ARBA" id="ARBA00012925"/>
    </source>
</evidence>
<comment type="caution">
    <text evidence="16">Lacks conserved residue(s) required for the propagation of feature annotation.</text>
</comment>
<dbReference type="Gene3D" id="3.10.200.10">
    <property type="entry name" value="Alpha carbonic anhydrase"/>
    <property type="match status" value="1"/>
</dbReference>
<feature type="chain" id="PRO_5004244121" description="Carbonic anhydrase 6" evidence="17">
    <location>
        <begin position="18"/>
        <end position="526"/>
    </location>
</feature>
<proteinExistence type="inferred from homology"/>
<dbReference type="Gene3D" id="2.60.120.200">
    <property type="match status" value="1"/>
</dbReference>
<dbReference type="EC" id="4.2.1.1" evidence="4"/>
<keyword evidence="17" id="KW-0732">Signal</keyword>
<comment type="catalytic activity">
    <reaction evidence="15">
        <text>hydrogencarbonate + H(+) = CO2 + H2O</text>
        <dbReference type="Rhea" id="RHEA:10748"/>
        <dbReference type="ChEBI" id="CHEBI:15377"/>
        <dbReference type="ChEBI" id="CHEBI:15378"/>
        <dbReference type="ChEBI" id="CHEBI:16526"/>
        <dbReference type="ChEBI" id="CHEBI:17544"/>
        <dbReference type="EC" id="4.2.1.1"/>
    </reaction>
</comment>
<keyword evidence="8" id="KW-0862">Zinc</keyword>